<evidence type="ECO:0000256" key="1">
    <source>
        <dbReference type="SAM" id="MobiDB-lite"/>
    </source>
</evidence>
<protein>
    <submittedName>
        <fullName evidence="2">Uncharacterized protein</fullName>
    </submittedName>
</protein>
<dbReference type="Ensembl" id="ENSMPUT00000013136.1">
    <property type="protein sequence ID" value="ENSMPUP00000012927.1"/>
    <property type="gene ID" value="ENSMPUG00000013026.1"/>
</dbReference>
<name>M3YNM0_MUSPF</name>
<accession>M3YNM0</accession>
<reference evidence="2" key="1">
    <citation type="submission" date="2024-06" db="UniProtKB">
        <authorList>
            <consortium name="Ensembl"/>
        </authorList>
    </citation>
    <scope>IDENTIFICATION</scope>
</reference>
<proteinExistence type="predicted"/>
<feature type="compositionally biased region" description="Basic and acidic residues" evidence="1">
    <location>
        <begin position="63"/>
        <end position="78"/>
    </location>
</feature>
<dbReference type="HOGENOM" id="CLU_1028733_0_0_1"/>
<organism evidence="2">
    <name type="scientific">Mustela putorius furo</name>
    <name type="common">European domestic ferret</name>
    <name type="synonym">Mustela furo</name>
    <dbReference type="NCBI Taxonomy" id="9669"/>
    <lineage>
        <taxon>Eukaryota</taxon>
        <taxon>Metazoa</taxon>
        <taxon>Chordata</taxon>
        <taxon>Craniata</taxon>
        <taxon>Vertebrata</taxon>
        <taxon>Euteleostomi</taxon>
        <taxon>Mammalia</taxon>
        <taxon>Eutheria</taxon>
        <taxon>Laurasiatheria</taxon>
        <taxon>Carnivora</taxon>
        <taxon>Caniformia</taxon>
        <taxon>Musteloidea</taxon>
        <taxon>Mustelidae</taxon>
        <taxon>Mustelinae</taxon>
        <taxon>Mustela</taxon>
    </lineage>
</organism>
<evidence type="ECO:0000313" key="2">
    <source>
        <dbReference type="Ensembl" id="ENSMPUP00000012927.1"/>
    </source>
</evidence>
<feature type="region of interest" description="Disordered" evidence="1">
    <location>
        <begin position="47"/>
        <end position="127"/>
    </location>
</feature>
<dbReference type="EMBL" id="AEYP01092615">
    <property type="status" value="NOT_ANNOTATED_CDS"/>
    <property type="molecule type" value="Genomic_DNA"/>
</dbReference>
<feature type="region of interest" description="Disordered" evidence="1">
    <location>
        <begin position="168"/>
        <end position="187"/>
    </location>
</feature>
<dbReference type="InParanoid" id="M3YNM0"/>
<sequence>SPLGPRGEVRACPRGARPRLLALPVPPAPEGALPLWAGTCPFTTFGGSPIAQESNARSHHRHRECEQQGETRRPRELQESSETYSFPTACASRRGDVTGPGVQGGQAAGRRAAPPPRLRPVRDGGRDAPFLSGPALHLVALGAGAHGLRGRLLERGLFERLSPKACGGGANGRGRGHTPLPHHLPHPRERSKQAVAQGAGVGHQGCEVDFPQTLPPFPHVFIKSSPRVETTIAPHQCELSTTSHSRDDAFLCPGSLLFFMLLPTANSGVKR</sequence>
<dbReference type="AlphaFoldDB" id="M3YNM0"/>